<organism evidence="3 4">
    <name type="scientific">Glarea lozoyensis (strain ATCC 20868 / MF5171)</name>
    <dbReference type="NCBI Taxonomy" id="1116229"/>
    <lineage>
        <taxon>Eukaryota</taxon>
        <taxon>Fungi</taxon>
        <taxon>Dikarya</taxon>
        <taxon>Ascomycota</taxon>
        <taxon>Pezizomycotina</taxon>
        <taxon>Leotiomycetes</taxon>
        <taxon>Helotiales</taxon>
        <taxon>Helotiaceae</taxon>
        <taxon>Glarea</taxon>
    </lineage>
</organism>
<dbReference type="Proteomes" id="UP000016922">
    <property type="component" value="Unassembled WGS sequence"/>
</dbReference>
<dbReference type="RefSeq" id="XP_008077498.1">
    <property type="nucleotide sequence ID" value="XM_008079307.1"/>
</dbReference>
<dbReference type="OrthoDB" id="3565171at2759"/>
<name>S3DE88_GLAL2</name>
<sequence length="427" mass="48655">MMRSTDTSLTRDLPLLNGISDLSLLKDGFDSAARASNTETPDAPQSAFDGQPNGLVNHGLNCDCLHLPTNLAHKNDEISQLKAENERLKSENSDLVLWEKRFRTGDDNWKWRAQEFEKDLNNQQRATTELQEKLVSETEENERLKSERSKLQSQKTRIWTQLDRWKGRALEAESDLGAWKRAATEFEEALNSEKKAHLVVHAAFLEAITKQNSLHEDLKASVTKLEASMETAKKELQQHKPLVEVGIAIRNRFLEHTKQTMGWGAVDPEMIVAGNAAAHQANLLADTSLYWLNYRDIDDIYGIVNIWKQQDSGLERVDNDNGVSTSYLQTLCSRITPQIVQFFNLTSTFWMCVLSQENLDLPDDLVSRFLISQGNCRIGFDNELEETRTPEMMAKTVEQNVNICAELNHMGYITERFSGILGRRRRS</sequence>
<evidence type="ECO:0000313" key="4">
    <source>
        <dbReference type="Proteomes" id="UP000016922"/>
    </source>
</evidence>
<evidence type="ECO:0000256" key="1">
    <source>
        <dbReference type="SAM" id="Coils"/>
    </source>
</evidence>
<feature type="coiled-coil region" evidence="1">
    <location>
        <begin position="71"/>
        <end position="154"/>
    </location>
</feature>
<keyword evidence="1" id="KW-0175">Coiled coil</keyword>
<proteinExistence type="predicted"/>
<dbReference type="HOGENOM" id="CLU_642584_0_0_1"/>
<evidence type="ECO:0000256" key="2">
    <source>
        <dbReference type="SAM" id="MobiDB-lite"/>
    </source>
</evidence>
<evidence type="ECO:0000313" key="3">
    <source>
        <dbReference type="EMBL" id="EPE35419.1"/>
    </source>
</evidence>
<dbReference type="EMBL" id="KE145354">
    <property type="protein sequence ID" value="EPE35419.1"/>
    <property type="molecule type" value="Genomic_DNA"/>
</dbReference>
<dbReference type="AlphaFoldDB" id="S3DE88"/>
<accession>S3DE88</accession>
<feature type="region of interest" description="Disordered" evidence="2">
    <location>
        <begin position="33"/>
        <end position="52"/>
    </location>
</feature>
<reference evidence="3 4" key="1">
    <citation type="journal article" date="2013" name="BMC Genomics">
        <title>Genomics-driven discovery of the pneumocandin biosynthetic gene cluster in the fungus Glarea lozoyensis.</title>
        <authorList>
            <person name="Chen L."/>
            <person name="Yue Q."/>
            <person name="Zhang X."/>
            <person name="Xiang M."/>
            <person name="Wang C."/>
            <person name="Li S."/>
            <person name="Che Y."/>
            <person name="Ortiz-Lopez F.J."/>
            <person name="Bills G.F."/>
            <person name="Liu X."/>
            <person name="An Z."/>
        </authorList>
    </citation>
    <scope>NUCLEOTIDE SEQUENCE [LARGE SCALE GENOMIC DNA]</scope>
    <source>
        <strain evidence="4">ATCC 20868 / MF5171</strain>
    </source>
</reference>
<keyword evidence="4" id="KW-1185">Reference proteome</keyword>
<dbReference type="KEGG" id="glz:GLAREA_11118"/>
<dbReference type="GeneID" id="19470160"/>
<protein>
    <submittedName>
        <fullName evidence="3">Uncharacterized protein</fullName>
    </submittedName>
</protein>
<gene>
    <name evidence="3" type="ORF">GLAREA_11118</name>
</gene>